<dbReference type="Proteomes" id="UP000502823">
    <property type="component" value="Unassembled WGS sequence"/>
</dbReference>
<dbReference type="SUPFAM" id="SSF56634">
    <property type="entry name" value="Heme-dependent catalase-like"/>
    <property type="match status" value="1"/>
</dbReference>
<keyword evidence="3 9" id="KW-0349">Heme</keyword>
<dbReference type="InterPro" id="IPR018028">
    <property type="entry name" value="Catalase"/>
</dbReference>
<dbReference type="SMART" id="SM01060">
    <property type="entry name" value="Catalase"/>
    <property type="match status" value="1"/>
</dbReference>
<accession>A0A6L2Q2R6</accession>
<keyword evidence="4 9" id="KW-0479">Metal-binding</keyword>
<dbReference type="InterPro" id="IPR002226">
    <property type="entry name" value="Catalase_haem_BS"/>
</dbReference>
<dbReference type="EMBL" id="BLKM01000670">
    <property type="protein sequence ID" value="GFG37055.1"/>
    <property type="molecule type" value="Genomic_DNA"/>
</dbReference>
<evidence type="ECO:0000313" key="14">
    <source>
        <dbReference type="Proteomes" id="UP000502823"/>
    </source>
</evidence>
<dbReference type="PRINTS" id="PR00067">
    <property type="entry name" value="CATALASE"/>
</dbReference>
<evidence type="ECO:0000256" key="6">
    <source>
        <dbReference type="ARBA" id="ARBA00023004"/>
    </source>
</evidence>
<dbReference type="AlphaFoldDB" id="A0A6L2Q2R6"/>
<keyword evidence="5 10" id="KW-0560">Oxidoreductase</keyword>
<dbReference type="Gene3D" id="2.40.180.10">
    <property type="entry name" value="Catalase core domain"/>
    <property type="match status" value="1"/>
</dbReference>
<feature type="active site" evidence="8">
    <location>
        <position position="127"/>
    </location>
</feature>
<proteinExistence type="inferred from homology"/>
<dbReference type="GO" id="GO:0020037">
    <property type="term" value="F:heme binding"/>
    <property type="evidence" value="ECO:0007669"/>
    <property type="project" value="InterPro"/>
</dbReference>
<dbReference type="GO" id="GO:0004096">
    <property type="term" value="F:catalase activity"/>
    <property type="evidence" value="ECO:0007669"/>
    <property type="project" value="UniProtKB-EC"/>
</dbReference>
<feature type="binding site" description="axial binding residue" evidence="9">
    <location>
        <position position="337"/>
    </location>
    <ligand>
        <name>heme</name>
        <dbReference type="ChEBI" id="CHEBI:30413"/>
    </ligand>
    <ligandPart>
        <name>Fe</name>
        <dbReference type="ChEBI" id="CHEBI:18248"/>
    </ligandPart>
</feature>
<evidence type="ECO:0000256" key="2">
    <source>
        <dbReference type="ARBA" id="ARBA00022559"/>
    </source>
</evidence>
<name>A0A6L2Q2R6_COPFO</name>
<dbReference type="InterPro" id="IPR020835">
    <property type="entry name" value="Catalase_sf"/>
</dbReference>
<dbReference type="PIRSF" id="PIRSF038928">
    <property type="entry name" value="Catalase_clade1-3"/>
    <property type="match status" value="1"/>
</dbReference>
<feature type="domain" description="Catalase core" evidence="12">
    <location>
        <begin position="7"/>
        <end position="392"/>
    </location>
</feature>
<sequence length="507" mass="56886">NDSNIIQTRYGVPVPDATSSLTTGPRGPMLLQDVVFLDMMAHFDRERIPERVVHAKGAGAFGYFEVTNDITRYTKSTVFESVGKRTRIGVRFSVVSAELGGADTIRDPRGFAIKFYSDDGIWDLVGNNTPIFFIRDPMLFPLFIHSQKRNPVTNIKDKDMFWDFITSRHETTYQVVYLFTDLGTPDGYRYMDGFGSHTFKMVNATGNAVYVKFHYLTDQGVKNLTSARATELAGTDPDYATRDLYNAIALGEFPSWTFYIQVMTFEEAETFRWNPFDLTKIWPEDEFPLIEAGKLVLNENPENYFAQVEQMALSPAHMIPGIEPSPDKMLQGRLFAYSDTQRYRLGINHLQLPVNCPFGSRGVTNYQRDGHAALYNQDGAPNYYPNSFGGPQDLPSAAISQFSVSGDVARYNSSNEDNYGQATMFWNTLTAEQKENTERNIVEHLKGADPVLQIYLPILTESSYFTDCLTCGIGISVVRQAVELRGGRVYGSAGATNENRTSAATNT</sequence>
<keyword evidence="6 9" id="KW-0408">Iron</keyword>
<dbReference type="InterPro" id="IPR024711">
    <property type="entry name" value="Catalase_clade1/3"/>
</dbReference>
<comment type="catalytic activity">
    <reaction evidence="10">
        <text>2 H2O2 = O2 + 2 H2O</text>
        <dbReference type="Rhea" id="RHEA:20309"/>
        <dbReference type="ChEBI" id="CHEBI:15377"/>
        <dbReference type="ChEBI" id="CHEBI:15379"/>
        <dbReference type="ChEBI" id="CHEBI:16240"/>
        <dbReference type="EC" id="1.11.1.6"/>
    </reaction>
</comment>
<dbReference type="GO" id="GO:0042542">
    <property type="term" value="P:response to hydrogen peroxide"/>
    <property type="evidence" value="ECO:0007669"/>
    <property type="project" value="TreeGrafter"/>
</dbReference>
<dbReference type="InParanoid" id="A0A6L2Q2R6"/>
<evidence type="ECO:0000256" key="1">
    <source>
        <dbReference type="ARBA" id="ARBA00005329"/>
    </source>
</evidence>
<dbReference type="EC" id="1.11.1.6" evidence="10"/>
<keyword evidence="2 10" id="KW-0575">Peroxidase</keyword>
<evidence type="ECO:0000256" key="9">
    <source>
        <dbReference type="PIRSR" id="PIRSR038928-2"/>
    </source>
</evidence>
<dbReference type="OrthoDB" id="6880011at2759"/>
<evidence type="ECO:0000259" key="12">
    <source>
        <dbReference type="SMART" id="SM01060"/>
    </source>
</evidence>
<evidence type="ECO:0000256" key="7">
    <source>
        <dbReference type="ARBA" id="ARBA00023324"/>
    </source>
</evidence>
<evidence type="ECO:0000256" key="11">
    <source>
        <dbReference type="RuleBase" id="RU004142"/>
    </source>
</evidence>
<dbReference type="PROSITE" id="PS00437">
    <property type="entry name" value="CATALASE_1"/>
    <property type="match status" value="1"/>
</dbReference>
<gene>
    <name evidence="13" type="ORF">Cfor_00749</name>
</gene>
<evidence type="ECO:0000256" key="3">
    <source>
        <dbReference type="ARBA" id="ARBA00022617"/>
    </source>
</evidence>
<dbReference type="PANTHER" id="PTHR11465">
    <property type="entry name" value="CATALASE"/>
    <property type="match status" value="1"/>
</dbReference>
<dbReference type="GO" id="GO:0005777">
    <property type="term" value="C:peroxisome"/>
    <property type="evidence" value="ECO:0007669"/>
    <property type="project" value="TreeGrafter"/>
</dbReference>
<dbReference type="PANTHER" id="PTHR11465:SF9">
    <property type="entry name" value="CATALASE"/>
    <property type="match status" value="1"/>
</dbReference>
<evidence type="ECO:0000256" key="4">
    <source>
        <dbReference type="ARBA" id="ARBA00022723"/>
    </source>
</evidence>
<comment type="function">
    <text evidence="11">Catalyzes the degradation of hydrogen peroxide (H(2)O(2)) generated by peroxisomal oxidases to water and oxygen, thereby protecting cells from the toxic effects of hydrogen peroxide.</text>
</comment>
<protein>
    <recommendedName>
        <fullName evidence="10">Catalase</fullName>
        <ecNumber evidence="10">1.11.1.6</ecNumber>
    </recommendedName>
</protein>
<feature type="active site" evidence="8">
    <location>
        <position position="54"/>
    </location>
</feature>
<keyword evidence="7 10" id="KW-0376">Hydrogen peroxide</keyword>
<dbReference type="Pfam" id="PF00199">
    <property type="entry name" value="Catalase"/>
    <property type="match status" value="1"/>
</dbReference>
<dbReference type="FunFam" id="2.40.180.10:FF:000001">
    <property type="entry name" value="Catalase"/>
    <property type="match status" value="1"/>
</dbReference>
<dbReference type="Pfam" id="PF06628">
    <property type="entry name" value="Catalase-rel"/>
    <property type="match status" value="1"/>
</dbReference>
<dbReference type="InterPro" id="IPR011614">
    <property type="entry name" value="Catalase_core"/>
</dbReference>
<comment type="cofactor">
    <cofactor evidence="9">
        <name>heme</name>
        <dbReference type="ChEBI" id="CHEBI:30413"/>
    </cofactor>
</comment>
<dbReference type="InterPro" id="IPR010582">
    <property type="entry name" value="Catalase_immune_responsive"/>
</dbReference>
<dbReference type="PROSITE" id="PS00438">
    <property type="entry name" value="CATALASE_2"/>
    <property type="match status" value="1"/>
</dbReference>
<keyword evidence="14" id="KW-1185">Reference proteome</keyword>
<dbReference type="GO" id="GO:0005739">
    <property type="term" value="C:mitochondrion"/>
    <property type="evidence" value="ECO:0007669"/>
    <property type="project" value="TreeGrafter"/>
</dbReference>
<dbReference type="GO" id="GO:0046872">
    <property type="term" value="F:metal ion binding"/>
    <property type="evidence" value="ECO:0007669"/>
    <property type="project" value="UniProtKB-KW"/>
</dbReference>
<organism evidence="13 14">
    <name type="scientific">Coptotermes formosanus</name>
    <name type="common">Formosan subterranean termite</name>
    <dbReference type="NCBI Taxonomy" id="36987"/>
    <lineage>
        <taxon>Eukaryota</taxon>
        <taxon>Metazoa</taxon>
        <taxon>Ecdysozoa</taxon>
        <taxon>Arthropoda</taxon>
        <taxon>Hexapoda</taxon>
        <taxon>Insecta</taxon>
        <taxon>Pterygota</taxon>
        <taxon>Neoptera</taxon>
        <taxon>Polyneoptera</taxon>
        <taxon>Dictyoptera</taxon>
        <taxon>Blattodea</taxon>
        <taxon>Blattoidea</taxon>
        <taxon>Termitoidae</taxon>
        <taxon>Rhinotermitidae</taxon>
        <taxon>Coptotermes</taxon>
    </lineage>
</organism>
<evidence type="ECO:0000256" key="10">
    <source>
        <dbReference type="RuleBase" id="RU000498"/>
    </source>
</evidence>
<dbReference type="InterPro" id="IPR024708">
    <property type="entry name" value="Catalase_AS"/>
</dbReference>
<evidence type="ECO:0000256" key="8">
    <source>
        <dbReference type="PIRSR" id="PIRSR038928-1"/>
    </source>
</evidence>
<dbReference type="PROSITE" id="PS51402">
    <property type="entry name" value="CATALASE_3"/>
    <property type="match status" value="1"/>
</dbReference>
<reference evidence="14" key="1">
    <citation type="submission" date="2020-01" db="EMBL/GenBank/DDBJ databases">
        <title>Draft genome sequence of the Termite Coptotermes fromosanus.</title>
        <authorList>
            <person name="Itakura S."/>
            <person name="Yosikawa Y."/>
            <person name="Umezawa K."/>
        </authorList>
    </citation>
    <scope>NUCLEOTIDE SEQUENCE [LARGE SCALE GENOMIC DNA]</scope>
</reference>
<comment type="caution">
    <text evidence="13">The sequence shown here is derived from an EMBL/GenBank/DDBJ whole genome shotgun (WGS) entry which is preliminary data.</text>
</comment>
<feature type="non-terminal residue" evidence="13">
    <location>
        <position position="1"/>
    </location>
</feature>
<evidence type="ECO:0000313" key="13">
    <source>
        <dbReference type="EMBL" id="GFG37055.1"/>
    </source>
</evidence>
<comment type="similarity">
    <text evidence="1 10">Belongs to the catalase family.</text>
</comment>
<evidence type="ECO:0000256" key="5">
    <source>
        <dbReference type="ARBA" id="ARBA00023002"/>
    </source>
</evidence>
<dbReference type="GO" id="GO:0042744">
    <property type="term" value="P:hydrogen peroxide catabolic process"/>
    <property type="evidence" value="ECO:0007669"/>
    <property type="project" value="UniProtKB-KW"/>
</dbReference>